<evidence type="ECO:0000313" key="7">
    <source>
        <dbReference type="EnsemblPlants" id="EMT20378"/>
    </source>
</evidence>
<dbReference type="PANTHER" id="PTHR24186">
    <property type="entry name" value="PROTEIN PHOSPHATASE 1 REGULATORY SUBUNIT"/>
    <property type="match status" value="1"/>
</dbReference>
<accession>R7WDQ4</accession>
<dbReference type="ExpressionAtlas" id="R7WDQ4">
    <property type="expression patterns" value="baseline"/>
</dbReference>
<keyword evidence="2" id="KW-0812">Transmembrane</keyword>
<dbReference type="SUPFAM" id="SSF48403">
    <property type="entry name" value="Ankyrin repeat"/>
    <property type="match status" value="2"/>
</dbReference>
<dbReference type="GO" id="GO:0005886">
    <property type="term" value="C:plasma membrane"/>
    <property type="evidence" value="ECO:0007669"/>
    <property type="project" value="TreeGrafter"/>
</dbReference>
<reference evidence="7" key="1">
    <citation type="submission" date="2015-06" db="UniProtKB">
        <authorList>
            <consortium name="EnsemblPlants"/>
        </authorList>
    </citation>
    <scope>IDENTIFICATION</scope>
</reference>
<evidence type="ECO:0000256" key="5">
    <source>
        <dbReference type="ARBA" id="ARBA00023043"/>
    </source>
</evidence>
<organism evidence="7">
    <name type="scientific">Aegilops tauschii</name>
    <name type="common">Tausch's goatgrass</name>
    <name type="synonym">Aegilops squarrosa</name>
    <dbReference type="NCBI Taxonomy" id="37682"/>
    <lineage>
        <taxon>Eukaryota</taxon>
        <taxon>Viridiplantae</taxon>
        <taxon>Streptophyta</taxon>
        <taxon>Embryophyta</taxon>
        <taxon>Tracheophyta</taxon>
        <taxon>Spermatophyta</taxon>
        <taxon>Magnoliopsida</taxon>
        <taxon>Liliopsida</taxon>
        <taxon>Poales</taxon>
        <taxon>Poaceae</taxon>
        <taxon>BOP clade</taxon>
        <taxon>Pooideae</taxon>
        <taxon>Triticodae</taxon>
        <taxon>Triticeae</taxon>
        <taxon>Triticinae</taxon>
        <taxon>Aegilops</taxon>
    </lineage>
</organism>
<keyword evidence="4" id="KW-1133">Transmembrane helix</keyword>
<dbReference type="Pfam" id="PF12796">
    <property type="entry name" value="Ank_2"/>
    <property type="match status" value="1"/>
</dbReference>
<dbReference type="PANTHER" id="PTHR24186:SF50">
    <property type="entry name" value="ANKYRIN REPEAT-CONTAINING PROTEIN ITN1-LIKE ISOFORM X1"/>
    <property type="match status" value="1"/>
</dbReference>
<dbReference type="Pfam" id="PF13857">
    <property type="entry name" value="Ank_5"/>
    <property type="match status" value="1"/>
</dbReference>
<protein>
    <submittedName>
        <fullName evidence="7">Uncharacterized protein</fullName>
    </submittedName>
</protein>
<comment type="subcellular location">
    <subcellularLocation>
        <location evidence="1">Membrane</location>
        <topology evidence="1">Multi-pass membrane protein</topology>
    </subcellularLocation>
</comment>
<dbReference type="SMART" id="SM00248">
    <property type="entry name" value="ANK"/>
    <property type="match status" value="8"/>
</dbReference>
<evidence type="ECO:0000256" key="1">
    <source>
        <dbReference type="ARBA" id="ARBA00004141"/>
    </source>
</evidence>
<dbReference type="PROSITE" id="PS50297">
    <property type="entry name" value="ANK_REP_REGION"/>
    <property type="match status" value="2"/>
</dbReference>
<dbReference type="InterPro" id="IPR036770">
    <property type="entry name" value="Ankyrin_rpt-contain_sf"/>
</dbReference>
<keyword evidence="5" id="KW-0040">ANK repeat</keyword>
<evidence type="ECO:0000256" key="6">
    <source>
        <dbReference type="ARBA" id="ARBA00023136"/>
    </source>
</evidence>
<evidence type="ECO:0000256" key="2">
    <source>
        <dbReference type="ARBA" id="ARBA00022692"/>
    </source>
</evidence>
<dbReference type="AlphaFoldDB" id="R7WDQ4"/>
<name>R7WDQ4_AEGTA</name>
<evidence type="ECO:0000256" key="3">
    <source>
        <dbReference type="ARBA" id="ARBA00022737"/>
    </source>
</evidence>
<dbReference type="Pfam" id="PF13962">
    <property type="entry name" value="PGG"/>
    <property type="match status" value="1"/>
</dbReference>
<dbReference type="EnsemblPlants" id="EMT20378">
    <property type="protein sequence ID" value="EMT20378"/>
    <property type="gene ID" value="F775_19699"/>
</dbReference>
<keyword evidence="3" id="KW-0677">Repeat</keyword>
<proteinExistence type="predicted"/>
<dbReference type="PROSITE" id="PS50088">
    <property type="entry name" value="ANK_REPEAT"/>
    <property type="match status" value="2"/>
</dbReference>
<dbReference type="InterPro" id="IPR002110">
    <property type="entry name" value="Ankyrin_rpt"/>
</dbReference>
<dbReference type="InterPro" id="IPR026961">
    <property type="entry name" value="PGG_dom"/>
</dbReference>
<keyword evidence="6" id="KW-0472">Membrane</keyword>
<dbReference type="Gene3D" id="1.25.40.20">
    <property type="entry name" value="Ankyrin repeat-containing domain"/>
    <property type="match status" value="1"/>
</dbReference>
<evidence type="ECO:0000256" key="4">
    <source>
        <dbReference type="ARBA" id="ARBA00022989"/>
    </source>
</evidence>
<dbReference type="Pfam" id="PF00023">
    <property type="entry name" value="Ank"/>
    <property type="match status" value="1"/>
</dbReference>
<sequence length="645" mass="70427">MATPKQTPKPNEGFEFVPHPELLMAARHGDWAQLERLLSKEEEVVDVELSCTTPIQAVTPARDSILHVVASRGDGDEFLKSATVIHGKAGHLLDARNKNGDTPLHCAALAGWGRMVAHLIGLARNGDGGDEKAKAMLRMQNDKGETVLHQAVRAGSRDLVGRLMSEDSQLARVPPGDGASPLYLAVSLGHDDIARQLQEKDEALSYCGPGGRNVLHVAVLKGEGITETTKMLLKWNKVKDLIKEAERSTGSTPVHVAASWGKSAVVRLLLDANPSAAYQPDTNGSFPIHVAAATNNVKTVSILLHGRQDSTELRDAKGRTFLHVAVQAEGWDVVRHACKSHTFSSSFMNMQDEEGKTALHLAVEVGNLQIFNRLFTNRHVKLNLINNMGQTPLDISSIKKPRGVHHQYLGDKRIRIHRLLRHVGAQSGAFRQDHFREEHVGSLDEKEQEKKISDSSQTLGIGSVLIATVAFTAAFALPGGYRADDHKKGGTPMLAGHYAFDVFIIATTLAFISAIASLSFLMYAGISMVDTRTRLRSFNISLAFMAGSSRSLGAAFTFGPYLVLAPVAHTTAVVSCAITTLMALVDIVWLIVFMAASELTVIKRLGVGQAWWRLPTMLLQILLWQFWPYIVIAGVVTYSRSKRMH</sequence>